<reference evidence="2" key="1">
    <citation type="journal article" date="2007" name="Proc. Natl. Acad. Sci. U.S.A.">
        <title>Spliced leader RNA trans-splicing in dinoflagellates.</title>
        <authorList>
            <person name="Zhang H."/>
            <person name="Hou Y."/>
            <person name="Miranda L."/>
            <person name="Campbell D.A."/>
            <person name="Sturm N.R."/>
            <person name="Gaasterland T."/>
            <person name="Lin S."/>
        </authorList>
    </citation>
    <scope>NUCLEOTIDE SEQUENCE</scope>
    <source>
        <strain evidence="2">CCMP1975</strain>
    </source>
</reference>
<evidence type="ECO:0000256" key="1">
    <source>
        <dbReference type="SAM" id="MobiDB-lite"/>
    </source>
</evidence>
<organism evidence="2">
    <name type="scientific">Karlodinium veneficum</name>
    <name type="common">Dinoflagellate</name>
    <name type="synonym">Karlodinium micrum</name>
    <dbReference type="NCBI Taxonomy" id="407301"/>
    <lineage>
        <taxon>Eukaryota</taxon>
        <taxon>Sar</taxon>
        <taxon>Alveolata</taxon>
        <taxon>Dinophyceae</taxon>
        <taxon>Gymnodiniales</taxon>
        <taxon>Kareniaceae</taxon>
        <taxon>Karlodinium</taxon>
    </lineage>
</organism>
<accession>A7WPX7</accession>
<feature type="region of interest" description="Disordered" evidence="1">
    <location>
        <begin position="1"/>
        <end position="28"/>
    </location>
</feature>
<sequence>MGKRKRNALKKEKVKLKQQIKAPRAKKEKTLQELQAELRALEATKQSMKDKKARKKTLPAKRADRRAIDDLPVIAGSRVDRTKRRELRLASKKKKK</sequence>
<dbReference type="AlphaFoldDB" id="A7WPX7"/>
<feature type="non-terminal residue" evidence="2">
    <location>
        <position position="96"/>
    </location>
</feature>
<dbReference type="EMBL" id="EF134175">
    <property type="protein sequence ID" value="ABV22289.1"/>
    <property type="molecule type" value="mRNA"/>
</dbReference>
<proteinExistence type="evidence at transcript level"/>
<evidence type="ECO:0000313" key="2">
    <source>
        <dbReference type="EMBL" id="ABV22289.1"/>
    </source>
</evidence>
<protein>
    <submittedName>
        <fullName evidence="2">Uncharacterized protein</fullName>
    </submittedName>
</protein>
<feature type="compositionally biased region" description="Basic residues" evidence="1">
    <location>
        <begin position="1"/>
        <end position="27"/>
    </location>
</feature>
<feature type="region of interest" description="Disordered" evidence="1">
    <location>
        <begin position="42"/>
        <end position="69"/>
    </location>
</feature>
<name>A7WPX7_KARVE</name>